<comment type="subcellular location">
    <subcellularLocation>
        <location evidence="1">Membrane</location>
        <topology evidence="1">Multi-pass membrane protein</topology>
    </subcellularLocation>
</comment>
<keyword evidence="3" id="KW-0808">Transferase</keyword>
<keyword evidence="6 8" id="KW-0472">Membrane</keyword>
<feature type="transmembrane region" description="Helical" evidence="8">
    <location>
        <begin position="468"/>
        <end position="492"/>
    </location>
</feature>
<evidence type="ECO:0000256" key="4">
    <source>
        <dbReference type="ARBA" id="ARBA00022692"/>
    </source>
</evidence>
<name>A0ABP9VV85_9BACT</name>
<feature type="transmembrane region" description="Helical" evidence="8">
    <location>
        <begin position="382"/>
        <end position="403"/>
    </location>
</feature>
<evidence type="ECO:0000313" key="10">
    <source>
        <dbReference type="EMBL" id="GAA5509069.1"/>
    </source>
</evidence>
<feature type="transmembrane region" description="Helical" evidence="8">
    <location>
        <begin position="49"/>
        <end position="69"/>
    </location>
</feature>
<evidence type="ECO:0000256" key="2">
    <source>
        <dbReference type="ARBA" id="ARBA00022676"/>
    </source>
</evidence>
<dbReference type="RefSeq" id="WP_345685828.1">
    <property type="nucleotide sequence ID" value="NZ_BAABRO010000012.1"/>
</dbReference>
<evidence type="ECO:0000256" key="5">
    <source>
        <dbReference type="ARBA" id="ARBA00022989"/>
    </source>
</evidence>
<feature type="transmembrane region" description="Helical" evidence="8">
    <location>
        <begin position="537"/>
        <end position="565"/>
    </location>
</feature>
<dbReference type="PANTHER" id="PTHR43867">
    <property type="entry name" value="CELLULOSE SYNTHASE CATALYTIC SUBUNIT A [UDP-FORMING]"/>
    <property type="match status" value="1"/>
</dbReference>
<organism evidence="10 11">
    <name type="scientific">Novipirellula caenicola</name>
    <dbReference type="NCBI Taxonomy" id="1536901"/>
    <lineage>
        <taxon>Bacteria</taxon>
        <taxon>Pseudomonadati</taxon>
        <taxon>Planctomycetota</taxon>
        <taxon>Planctomycetia</taxon>
        <taxon>Pirellulales</taxon>
        <taxon>Pirellulaceae</taxon>
        <taxon>Novipirellula</taxon>
    </lineage>
</organism>
<protein>
    <recommendedName>
        <fullName evidence="9">Glycosyltransferase 2-like domain-containing protein</fullName>
    </recommendedName>
</protein>
<sequence>MENIIRNVNTIDVLARSPREYQQDQTTTPPESLGSPDVPGLERKRPTMILVVLILYALCAIAFTPRMISLFDEASGIAGKFAIGLFILQTHIFWLYGGFFAAQAVFSSLSRSKVNITPRVLAGPRVAILYTTMHDFQEKAVLSCINQRYENCHTFILDDSKNEDAKQVVDEFAQRYPDDVTVVRRTDRVGYKAGNVNNALENHVHGYDYFALADADSIFPPYFIAELLPYFANDPRVGFVQGGFEPDPNPSSSYSRDLGLQIKSMWKVFAPARNRYGSVIFLGHGGIIRYDVWKEIGGFPPLISEDLGLSHRARRLGYRGRFVPQVKSFEEFPETYTAFRKQQRRYVQGICQYIHYDLWPYLKSSNVPWFEKVDTLLTCGGLLMPLFFLSFIVLYSVVMPFLFGVHNLFAISVGETEVLFPIFLLSERFFDLGLALDYFVITGFCTLAPTLGGFWLMAQHPVRGVRTIWLAAAPYMSLLVMSSVAIIGYLLFRTATFTATGDRTAGKKTAAPAASNRSRFRLKEDDVALLLELSLGVVLAVMCIATLNIVLFSFAVAILLAPFLSRVRWNHWLMRPFLYLPFLALLTGLSIGAVTLVQKSLDLPSGVPW</sequence>
<evidence type="ECO:0000256" key="6">
    <source>
        <dbReference type="ARBA" id="ARBA00023136"/>
    </source>
</evidence>
<evidence type="ECO:0000256" key="3">
    <source>
        <dbReference type="ARBA" id="ARBA00022679"/>
    </source>
</evidence>
<dbReference type="InterPro" id="IPR050321">
    <property type="entry name" value="Glycosyltr_2/OpgH_subfam"/>
</dbReference>
<feature type="transmembrane region" description="Helical" evidence="8">
    <location>
        <begin position="577"/>
        <end position="597"/>
    </location>
</feature>
<dbReference type="InterPro" id="IPR029044">
    <property type="entry name" value="Nucleotide-diphossugar_trans"/>
</dbReference>
<reference evidence="10 11" key="1">
    <citation type="submission" date="2024-02" db="EMBL/GenBank/DDBJ databases">
        <title>Rhodopirellula caenicola NBRC 110016.</title>
        <authorList>
            <person name="Ichikawa N."/>
            <person name="Katano-Makiyama Y."/>
            <person name="Hidaka K."/>
        </authorList>
    </citation>
    <scope>NUCLEOTIDE SEQUENCE [LARGE SCALE GENOMIC DNA]</scope>
    <source>
        <strain evidence="10 11">NBRC 110016</strain>
    </source>
</reference>
<keyword evidence="11" id="KW-1185">Reference proteome</keyword>
<dbReference type="Gene3D" id="3.90.550.10">
    <property type="entry name" value="Spore Coat Polysaccharide Biosynthesis Protein SpsA, Chain A"/>
    <property type="match status" value="1"/>
</dbReference>
<evidence type="ECO:0000256" key="7">
    <source>
        <dbReference type="SAM" id="MobiDB-lite"/>
    </source>
</evidence>
<evidence type="ECO:0000256" key="8">
    <source>
        <dbReference type="SAM" id="Phobius"/>
    </source>
</evidence>
<evidence type="ECO:0000313" key="11">
    <source>
        <dbReference type="Proteomes" id="UP001416858"/>
    </source>
</evidence>
<gene>
    <name evidence="10" type="ORF">Rcae01_04538</name>
</gene>
<dbReference type="SUPFAM" id="SSF53448">
    <property type="entry name" value="Nucleotide-diphospho-sugar transferases"/>
    <property type="match status" value="1"/>
</dbReference>
<feature type="domain" description="Glycosyltransferase 2-like" evidence="9">
    <location>
        <begin position="211"/>
        <end position="402"/>
    </location>
</feature>
<evidence type="ECO:0000256" key="1">
    <source>
        <dbReference type="ARBA" id="ARBA00004141"/>
    </source>
</evidence>
<feature type="transmembrane region" description="Helical" evidence="8">
    <location>
        <begin position="438"/>
        <end position="456"/>
    </location>
</feature>
<keyword evidence="4 8" id="KW-0812">Transmembrane</keyword>
<accession>A0ABP9VV85</accession>
<evidence type="ECO:0000259" key="9">
    <source>
        <dbReference type="Pfam" id="PF13632"/>
    </source>
</evidence>
<feature type="region of interest" description="Disordered" evidence="7">
    <location>
        <begin position="20"/>
        <end position="40"/>
    </location>
</feature>
<feature type="transmembrane region" description="Helical" evidence="8">
    <location>
        <begin position="81"/>
        <end position="106"/>
    </location>
</feature>
<dbReference type="PANTHER" id="PTHR43867:SF2">
    <property type="entry name" value="CELLULOSE SYNTHASE CATALYTIC SUBUNIT A [UDP-FORMING]"/>
    <property type="match status" value="1"/>
</dbReference>
<dbReference type="InterPro" id="IPR001173">
    <property type="entry name" value="Glyco_trans_2-like"/>
</dbReference>
<dbReference type="EMBL" id="BAABRO010000012">
    <property type="protein sequence ID" value="GAA5509069.1"/>
    <property type="molecule type" value="Genomic_DNA"/>
</dbReference>
<dbReference type="Pfam" id="PF13632">
    <property type="entry name" value="Glyco_trans_2_3"/>
    <property type="match status" value="1"/>
</dbReference>
<comment type="caution">
    <text evidence="10">The sequence shown here is derived from an EMBL/GenBank/DDBJ whole genome shotgun (WGS) entry which is preliminary data.</text>
</comment>
<dbReference type="Proteomes" id="UP001416858">
    <property type="component" value="Unassembled WGS sequence"/>
</dbReference>
<proteinExistence type="predicted"/>
<keyword evidence="2" id="KW-0328">Glycosyltransferase</keyword>
<keyword evidence="5 8" id="KW-1133">Transmembrane helix</keyword>